<evidence type="ECO:0008006" key="3">
    <source>
        <dbReference type="Google" id="ProtNLM"/>
    </source>
</evidence>
<name>E7QY25_HALPU</name>
<gene>
    <name evidence="1" type="ORF">ZOD2009_18574</name>
</gene>
<dbReference type="PATRIC" id="fig|797209.4.peg.3641"/>
<proteinExistence type="predicted"/>
<dbReference type="STRING" id="797209.GCA_000376445_02821"/>
<sequence>MEKRDGRRDVTITRSVTPVCSHCDRPIDTTAWYPIVTETKEDGSVVLHSFCDETCQAAWSRQ</sequence>
<comment type="caution">
    <text evidence="1">The sequence shown here is derived from an EMBL/GenBank/DDBJ whole genome shotgun (WGS) entry which is preliminary data.</text>
</comment>
<dbReference type="Pfam" id="PF24461">
    <property type="entry name" value="DUF7576"/>
    <property type="match status" value="1"/>
</dbReference>
<dbReference type="EMBL" id="AEMG01000025">
    <property type="protein sequence ID" value="EFW90491.1"/>
    <property type="molecule type" value="Genomic_DNA"/>
</dbReference>
<reference evidence="1 2" key="1">
    <citation type="journal article" date="2014" name="ISME J.">
        <title>Trehalose/2-sulfotrehalose biosynthesis and glycine-betaine uptake are widely spread mechanisms for osmoadaptation in the Halobacteriales.</title>
        <authorList>
            <person name="Youssef N.H."/>
            <person name="Savage-Ashlock K.N."/>
            <person name="McCully A.L."/>
            <person name="Luedtke B."/>
            <person name="Shaw E.I."/>
            <person name="Hoff W.D."/>
            <person name="Elshahed M.S."/>
        </authorList>
    </citation>
    <scope>NUCLEOTIDE SEQUENCE [LARGE SCALE GENOMIC DNA]</scope>
    <source>
        <strain evidence="1 2">DX253</strain>
    </source>
</reference>
<dbReference type="InterPro" id="IPR055998">
    <property type="entry name" value="DUF7576"/>
</dbReference>
<organism evidence="1 2">
    <name type="scientific">Haladaptatus paucihalophilus DX253</name>
    <dbReference type="NCBI Taxonomy" id="797209"/>
    <lineage>
        <taxon>Archaea</taxon>
        <taxon>Methanobacteriati</taxon>
        <taxon>Methanobacteriota</taxon>
        <taxon>Stenosarchaea group</taxon>
        <taxon>Halobacteria</taxon>
        <taxon>Halobacteriales</taxon>
        <taxon>Haladaptataceae</taxon>
        <taxon>Haladaptatus</taxon>
    </lineage>
</organism>
<evidence type="ECO:0000313" key="2">
    <source>
        <dbReference type="Proteomes" id="UP000003751"/>
    </source>
</evidence>
<protein>
    <recommendedName>
        <fullName evidence="3">Small CPxCG-related zinc finger protein</fullName>
    </recommendedName>
</protein>
<evidence type="ECO:0000313" key="1">
    <source>
        <dbReference type="EMBL" id="EFW90491.1"/>
    </source>
</evidence>
<dbReference type="AlphaFoldDB" id="E7QY25"/>
<dbReference type="Proteomes" id="UP000003751">
    <property type="component" value="Unassembled WGS sequence"/>
</dbReference>
<accession>E7QY25</accession>